<feature type="transmembrane region" description="Helical" evidence="1">
    <location>
        <begin position="268"/>
        <end position="289"/>
    </location>
</feature>
<keyword evidence="3" id="KW-1185">Reference proteome</keyword>
<organism evidence="2 3">
    <name type="scientific">Streptomyces luteosporeus</name>
    <dbReference type="NCBI Taxonomy" id="173856"/>
    <lineage>
        <taxon>Bacteria</taxon>
        <taxon>Bacillati</taxon>
        <taxon>Actinomycetota</taxon>
        <taxon>Actinomycetes</taxon>
        <taxon>Kitasatosporales</taxon>
        <taxon>Streptomycetaceae</taxon>
        <taxon>Streptomyces</taxon>
    </lineage>
</organism>
<dbReference type="SUPFAM" id="SSF48439">
    <property type="entry name" value="Protein prenylyltransferase"/>
    <property type="match status" value="1"/>
</dbReference>
<reference evidence="2 3" key="1">
    <citation type="journal article" date="2019" name="Int. J. Syst. Evol. Microbiol.">
        <title>The Global Catalogue of Microorganisms (GCM) 10K type strain sequencing project: providing services to taxonomists for standard genome sequencing and annotation.</title>
        <authorList>
            <consortium name="The Broad Institute Genomics Platform"/>
            <consortium name="The Broad Institute Genome Sequencing Center for Infectious Disease"/>
            <person name="Wu L."/>
            <person name="Ma J."/>
        </authorList>
    </citation>
    <scope>NUCLEOTIDE SEQUENCE [LARGE SCALE GENOMIC DNA]</scope>
    <source>
        <strain evidence="2 3">JCM 4542</strain>
    </source>
</reference>
<feature type="transmembrane region" description="Helical" evidence="1">
    <location>
        <begin position="310"/>
        <end position="332"/>
    </location>
</feature>
<evidence type="ECO:0008006" key="4">
    <source>
        <dbReference type="Google" id="ProtNLM"/>
    </source>
</evidence>
<keyword evidence="1" id="KW-1133">Transmembrane helix</keyword>
<dbReference type="RefSeq" id="WP_344439512.1">
    <property type="nucleotide sequence ID" value="NZ_BAAASL010000029.1"/>
</dbReference>
<dbReference type="Proteomes" id="UP001500886">
    <property type="component" value="Unassembled WGS sequence"/>
</dbReference>
<dbReference type="EMBL" id="BAAASL010000029">
    <property type="protein sequence ID" value="GAA2725311.1"/>
    <property type="molecule type" value="Genomic_DNA"/>
</dbReference>
<evidence type="ECO:0000313" key="2">
    <source>
        <dbReference type="EMBL" id="GAA2725311.1"/>
    </source>
</evidence>
<name>A0ABN3U7P6_9ACTN</name>
<dbReference type="Gene3D" id="1.25.40.10">
    <property type="entry name" value="Tetratricopeptide repeat domain"/>
    <property type="match status" value="2"/>
</dbReference>
<dbReference type="SMART" id="SM00028">
    <property type="entry name" value="TPR"/>
    <property type="match status" value="4"/>
</dbReference>
<feature type="transmembrane region" description="Helical" evidence="1">
    <location>
        <begin position="239"/>
        <end position="256"/>
    </location>
</feature>
<gene>
    <name evidence="2" type="ORF">GCM10010315_57090</name>
</gene>
<sequence length="373" mass="40630">MSTGTEPKERARALMEAGRHEQAAEHLARHLAQDPADAHAWAQLAHCRFRTGDWEGALKAADEGIAADPRCDDAWRQRALVLPYTGLKGGSTADPARVRLALDAAREAVRIDPREPANHSMLARYLGLTGSDEEAYHAALTAVALDPGNPTARFNLAHFADVTGRPDVREQTLRETLRLDPDHADARAALAELQADAGRMALPELAGEYGAALGARPDAGHIENKLNLLVLRLLRRTRWFALLCLTIAALAARAFPTRNDATALPAPLGTRLWAATAMGLVWAVGAWYLAYRKLPHGARTALRSHLRRRWVARLPLLHAAWGTALALVTVLAPLTDRAAVQTLVLTGAVPVVLAMWYGSAQRRVAREQQERTT</sequence>
<dbReference type="PANTHER" id="PTHR12558">
    <property type="entry name" value="CELL DIVISION CYCLE 16,23,27"/>
    <property type="match status" value="1"/>
</dbReference>
<protein>
    <recommendedName>
        <fullName evidence="4">Tetratricopeptide repeat protein</fullName>
    </recommendedName>
</protein>
<evidence type="ECO:0000256" key="1">
    <source>
        <dbReference type="SAM" id="Phobius"/>
    </source>
</evidence>
<dbReference type="InterPro" id="IPR019734">
    <property type="entry name" value="TPR_rpt"/>
</dbReference>
<keyword evidence="1" id="KW-0472">Membrane</keyword>
<keyword evidence="1" id="KW-0812">Transmembrane</keyword>
<dbReference type="InterPro" id="IPR011990">
    <property type="entry name" value="TPR-like_helical_dom_sf"/>
</dbReference>
<dbReference type="PANTHER" id="PTHR12558:SF33">
    <property type="entry name" value="BLL7664 PROTEIN"/>
    <property type="match status" value="1"/>
</dbReference>
<accession>A0ABN3U7P6</accession>
<evidence type="ECO:0000313" key="3">
    <source>
        <dbReference type="Proteomes" id="UP001500886"/>
    </source>
</evidence>
<comment type="caution">
    <text evidence="2">The sequence shown here is derived from an EMBL/GenBank/DDBJ whole genome shotgun (WGS) entry which is preliminary data.</text>
</comment>
<feature type="transmembrane region" description="Helical" evidence="1">
    <location>
        <begin position="338"/>
        <end position="358"/>
    </location>
</feature>
<dbReference type="Pfam" id="PF14559">
    <property type="entry name" value="TPR_19"/>
    <property type="match status" value="1"/>
</dbReference>
<proteinExistence type="predicted"/>